<evidence type="ECO:0000313" key="1">
    <source>
        <dbReference type="EMBL" id="UUZ43995.1"/>
    </source>
</evidence>
<gene>
    <name evidence="1" type="ORF">LP422_15140</name>
</gene>
<protein>
    <submittedName>
        <fullName evidence="1">Uncharacterized protein</fullName>
    </submittedName>
</protein>
<reference evidence="1" key="1">
    <citation type="submission" date="2021-11" db="EMBL/GenBank/DDBJ databases">
        <title>Study of the species diversity of bacterial strains isolated from a unique natural object - Shulgan-Tash cave (Bashkiria).</title>
        <authorList>
            <person name="Sazanova A.L."/>
            <person name="Chirak E.R."/>
            <person name="Safronova V.I."/>
        </authorList>
    </citation>
    <scope>NUCLEOTIDE SEQUENCE</scope>
    <source>
        <strain evidence="1">P1</strain>
    </source>
</reference>
<name>A0AC61U1W6_9MICO</name>
<organism evidence="1 2">
    <name type="scientific">Janibacter limosus</name>
    <dbReference type="NCBI Taxonomy" id="53458"/>
    <lineage>
        <taxon>Bacteria</taxon>
        <taxon>Bacillati</taxon>
        <taxon>Actinomycetota</taxon>
        <taxon>Actinomycetes</taxon>
        <taxon>Micrococcales</taxon>
        <taxon>Intrasporangiaceae</taxon>
        <taxon>Janibacter</taxon>
    </lineage>
</organism>
<accession>A0AC61U1W6</accession>
<dbReference type="Proteomes" id="UP001059663">
    <property type="component" value="Chromosome"/>
</dbReference>
<evidence type="ECO:0000313" key="2">
    <source>
        <dbReference type="Proteomes" id="UP001059663"/>
    </source>
</evidence>
<proteinExistence type="predicted"/>
<sequence>MAVDAATIGGPQTLAEDGLTLEAPAFYEIGSPADPSGAAAVHARPGTGLLAAVVGRRVDRHVVDPRRHRWPRAAGHRSARRSGRGTVRRGAGRTAGRCLLPVAAHGSLHLLRTPRRPHAGRRVPRPDPAPAGSRRHPRGVGCADCGPEVAGRGAGRRCAHRGTAIVRIDALRETMLLIPVAAVLLARSRGWARHLSGGAVGTTLAGFAVAGVMSWRYLGEIGGSLVPLVGLVVLMSIGCWWLLRRARAGWSLPDRLTARLPVVLAGAVVVVGVLPALRPSFMTTRQDPRDPGAMYVARMQAELGLPIDGGRTYAEHSVDWLAWWIGPIAVTISLVVLAVPAHRLGTRWAKGGPLPAWSAALVVTTGSTLLTLVRPGITPDHPRADRRLLIALPLALVLCVAAAWWAGARARERWGSAAGATVLVVLPAATAVPTAMATWPHRAERVEAGGLAAAGTYCDALEPDDVVLAVDDWAVNHWTRVTRGMCGVPSRGDDGQAAGRPPAGPRRRQTTGRARPRAAAGCCSWPTRSRRPCRTRVPPTSAWSSTRSSWRTPKN</sequence>
<dbReference type="EMBL" id="CP087977">
    <property type="protein sequence ID" value="UUZ43995.1"/>
    <property type="molecule type" value="Genomic_DNA"/>
</dbReference>